<keyword evidence="4" id="KW-1133">Transmembrane helix</keyword>
<sequence length="428" mass="47927">MAYNNHHQNQYHNNPSSPTSPTSPAIPQMNEISGGYYNEGPSTITSTSIQSPENQKVQLNQRHLTDIDTRNYSTGSLSGATAVGTPRVNPARSAYNDVDSINSSLYNHDQAATTNDASDLQRQSPYGNPQYTGDDTEEPTDAMYTKRESSSRLTSAPLTDRETYDLGNTGDQHSRGQSQNNGNVTQYNNYHRQDDPYYDEEATRHNTLTSRYPNHYENEYTDRDFPGGGKHARQSLSASDYARPEKKRKSGCCSWSLCCLITILIIIGLGIAAFFVWPRKPNVDVKEAIPETQPILSLNPPFIDMSFTMVVEIDNRENWVPYKFNKIDVAVYDRAAKNDKSIATGSRPDYTLQPKAINTLEFPLTVNYKADDVNDPVIVDFVAACSPDSKPNAPLKLRVDVELFIFGIDWIYKPKISVPIPDMKCPTL</sequence>
<feature type="compositionally biased region" description="Polar residues" evidence="3">
    <location>
        <begin position="70"/>
        <end position="79"/>
    </location>
</feature>
<dbReference type="GO" id="GO:0016020">
    <property type="term" value="C:membrane"/>
    <property type="evidence" value="ECO:0007669"/>
    <property type="project" value="UniProtKB-SubCell"/>
</dbReference>
<dbReference type="OrthoDB" id="20273at2759"/>
<feature type="region of interest" description="Disordered" evidence="3">
    <location>
        <begin position="208"/>
        <end position="242"/>
    </location>
</feature>
<dbReference type="InterPro" id="IPR044839">
    <property type="entry name" value="NDR1-like"/>
</dbReference>
<reference evidence="5" key="1">
    <citation type="submission" date="2022-08" db="EMBL/GenBank/DDBJ databases">
        <authorList>
            <person name="Kallberg Y."/>
            <person name="Tangrot J."/>
            <person name="Rosling A."/>
        </authorList>
    </citation>
    <scope>NUCLEOTIDE SEQUENCE</scope>
    <source>
        <strain evidence="5">Wild A</strain>
    </source>
</reference>
<dbReference type="EMBL" id="CAMKVN010004573">
    <property type="protein sequence ID" value="CAI2187333.1"/>
    <property type="molecule type" value="Genomic_DNA"/>
</dbReference>
<feature type="compositionally biased region" description="Basic and acidic residues" evidence="3">
    <location>
        <begin position="214"/>
        <end position="225"/>
    </location>
</feature>
<feature type="region of interest" description="Disordered" evidence="3">
    <location>
        <begin position="112"/>
        <end position="192"/>
    </location>
</feature>
<dbReference type="AlphaFoldDB" id="A0A9W4X561"/>
<comment type="subcellular location">
    <subcellularLocation>
        <location evidence="1">Membrane</location>
    </subcellularLocation>
</comment>
<dbReference type="PANTHER" id="PTHR31234:SF2">
    <property type="entry name" value="OS05G0199100 PROTEIN"/>
    <property type="match status" value="1"/>
</dbReference>
<dbReference type="PANTHER" id="PTHR31234">
    <property type="entry name" value="LATE EMBRYOGENESIS ABUNDANT (LEA) HYDROXYPROLINE-RICH GLYCOPROTEIN FAMILY"/>
    <property type="match status" value="1"/>
</dbReference>
<keyword evidence="2 4" id="KW-0472">Membrane</keyword>
<evidence type="ECO:0000256" key="3">
    <source>
        <dbReference type="SAM" id="MobiDB-lite"/>
    </source>
</evidence>
<comment type="caution">
    <text evidence="5">The sequence shown here is derived from an EMBL/GenBank/DDBJ whole genome shotgun (WGS) entry which is preliminary data.</text>
</comment>
<accession>A0A9W4X561</accession>
<dbReference type="Gene3D" id="2.60.40.1820">
    <property type="match status" value="1"/>
</dbReference>
<dbReference type="GO" id="GO:0098542">
    <property type="term" value="P:defense response to other organism"/>
    <property type="evidence" value="ECO:0007669"/>
    <property type="project" value="InterPro"/>
</dbReference>
<keyword evidence="4" id="KW-0812">Transmembrane</keyword>
<feature type="compositionally biased region" description="Polar residues" evidence="3">
    <location>
        <begin position="112"/>
        <end position="133"/>
    </location>
</feature>
<feature type="region of interest" description="Disordered" evidence="3">
    <location>
        <begin position="1"/>
        <end position="54"/>
    </location>
</feature>
<feature type="compositionally biased region" description="Polar residues" evidence="3">
    <location>
        <begin position="169"/>
        <end position="190"/>
    </location>
</feature>
<feature type="transmembrane region" description="Helical" evidence="4">
    <location>
        <begin position="254"/>
        <end position="277"/>
    </location>
</feature>
<gene>
    <name evidence="5" type="ORF">FWILDA_LOCUS13027</name>
</gene>
<dbReference type="Proteomes" id="UP001153678">
    <property type="component" value="Unassembled WGS sequence"/>
</dbReference>
<evidence type="ECO:0000313" key="5">
    <source>
        <dbReference type="EMBL" id="CAI2187333.1"/>
    </source>
</evidence>
<evidence type="ECO:0000256" key="1">
    <source>
        <dbReference type="ARBA" id="ARBA00004370"/>
    </source>
</evidence>
<proteinExistence type="predicted"/>
<feature type="compositionally biased region" description="Low complexity" evidence="3">
    <location>
        <begin position="1"/>
        <end position="23"/>
    </location>
</feature>
<keyword evidence="6" id="KW-1185">Reference proteome</keyword>
<feature type="region of interest" description="Disordered" evidence="3">
    <location>
        <begin position="66"/>
        <end position="88"/>
    </location>
</feature>
<name>A0A9W4X561_9GLOM</name>
<evidence type="ECO:0000256" key="2">
    <source>
        <dbReference type="ARBA" id="ARBA00023136"/>
    </source>
</evidence>
<organism evidence="5 6">
    <name type="scientific">Funneliformis geosporum</name>
    <dbReference type="NCBI Taxonomy" id="1117311"/>
    <lineage>
        <taxon>Eukaryota</taxon>
        <taxon>Fungi</taxon>
        <taxon>Fungi incertae sedis</taxon>
        <taxon>Mucoromycota</taxon>
        <taxon>Glomeromycotina</taxon>
        <taxon>Glomeromycetes</taxon>
        <taxon>Glomerales</taxon>
        <taxon>Glomeraceae</taxon>
        <taxon>Funneliformis</taxon>
    </lineage>
</organism>
<evidence type="ECO:0000313" key="6">
    <source>
        <dbReference type="Proteomes" id="UP001153678"/>
    </source>
</evidence>
<evidence type="ECO:0000256" key="4">
    <source>
        <dbReference type="SAM" id="Phobius"/>
    </source>
</evidence>
<protein>
    <submittedName>
        <fullName evidence="5">19096_t:CDS:1</fullName>
    </submittedName>
</protein>